<keyword evidence="1" id="KW-0472">Membrane</keyword>
<evidence type="ECO:0000313" key="2">
    <source>
        <dbReference type="EMBL" id="KAG1797440.1"/>
    </source>
</evidence>
<dbReference type="EMBL" id="JABBWE010000016">
    <property type="protein sequence ID" value="KAG1797440.1"/>
    <property type="molecule type" value="Genomic_DNA"/>
</dbReference>
<dbReference type="GeneID" id="64596267"/>
<keyword evidence="1" id="KW-1133">Transmembrane helix</keyword>
<reference evidence="2" key="1">
    <citation type="journal article" date="2020" name="New Phytol.">
        <title>Comparative genomics reveals dynamic genome evolution in host specialist ectomycorrhizal fungi.</title>
        <authorList>
            <person name="Lofgren L.A."/>
            <person name="Nguyen N.H."/>
            <person name="Vilgalys R."/>
            <person name="Ruytinx J."/>
            <person name="Liao H.L."/>
            <person name="Branco S."/>
            <person name="Kuo A."/>
            <person name="LaButti K."/>
            <person name="Lipzen A."/>
            <person name="Andreopoulos W."/>
            <person name="Pangilinan J."/>
            <person name="Riley R."/>
            <person name="Hundley H."/>
            <person name="Na H."/>
            <person name="Barry K."/>
            <person name="Grigoriev I.V."/>
            <person name="Stajich J.E."/>
            <person name="Kennedy P.G."/>
        </authorList>
    </citation>
    <scope>NUCLEOTIDE SEQUENCE</scope>
    <source>
        <strain evidence="2">S12</strain>
    </source>
</reference>
<proteinExistence type="predicted"/>
<name>A0A9P7DL10_9AGAM</name>
<keyword evidence="1" id="KW-0812">Transmembrane</keyword>
<organism evidence="2 3">
    <name type="scientific">Suillus plorans</name>
    <dbReference type="NCBI Taxonomy" id="116603"/>
    <lineage>
        <taxon>Eukaryota</taxon>
        <taxon>Fungi</taxon>
        <taxon>Dikarya</taxon>
        <taxon>Basidiomycota</taxon>
        <taxon>Agaricomycotina</taxon>
        <taxon>Agaricomycetes</taxon>
        <taxon>Agaricomycetidae</taxon>
        <taxon>Boletales</taxon>
        <taxon>Suillineae</taxon>
        <taxon>Suillaceae</taxon>
        <taxon>Suillus</taxon>
    </lineage>
</organism>
<feature type="transmembrane region" description="Helical" evidence="1">
    <location>
        <begin position="12"/>
        <end position="29"/>
    </location>
</feature>
<dbReference type="RefSeq" id="XP_041162550.1">
    <property type="nucleotide sequence ID" value="XM_041302503.1"/>
</dbReference>
<evidence type="ECO:0000256" key="1">
    <source>
        <dbReference type="SAM" id="Phobius"/>
    </source>
</evidence>
<protein>
    <submittedName>
        <fullName evidence="2">Uncharacterized protein</fullName>
    </submittedName>
</protein>
<comment type="caution">
    <text evidence="2">The sequence shown here is derived from an EMBL/GenBank/DDBJ whole genome shotgun (WGS) entry which is preliminary data.</text>
</comment>
<dbReference type="AlphaFoldDB" id="A0A9P7DL10"/>
<sequence length="74" mass="8595">MSITAQCAVRHWAVILILSIFIFVTLFCHSHHNTRSRMTLDFDCIPENNMFVTNHVRQRSGVSLAPSHRERSTR</sequence>
<keyword evidence="3" id="KW-1185">Reference proteome</keyword>
<evidence type="ECO:0000313" key="3">
    <source>
        <dbReference type="Proteomes" id="UP000719766"/>
    </source>
</evidence>
<dbReference type="Proteomes" id="UP000719766">
    <property type="component" value="Unassembled WGS sequence"/>
</dbReference>
<accession>A0A9P7DL10</accession>
<gene>
    <name evidence="2" type="ORF">HD556DRAFT_1356831</name>
</gene>